<evidence type="ECO:0000256" key="1">
    <source>
        <dbReference type="SAM" id="MobiDB-lite"/>
    </source>
</evidence>
<dbReference type="InterPro" id="IPR038883">
    <property type="entry name" value="AN11006-like"/>
</dbReference>
<proteinExistence type="predicted"/>
<dbReference type="Pfam" id="PF20150">
    <property type="entry name" value="2EXR"/>
    <property type="match status" value="1"/>
</dbReference>
<gene>
    <name evidence="3" type="ORF">HDK90DRAFT_293647</name>
</gene>
<comment type="caution">
    <text evidence="3">The sequence shown here is derived from an EMBL/GenBank/DDBJ whole genome shotgun (WGS) entry which is preliminary data.</text>
</comment>
<protein>
    <recommendedName>
        <fullName evidence="2">2EXR domain-containing protein</fullName>
    </recommendedName>
</protein>
<dbReference type="InterPro" id="IPR045518">
    <property type="entry name" value="2EXR"/>
</dbReference>
<dbReference type="PANTHER" id="PTHR42085:SF4">
    <property type="entry name" value="F-BOX DOMAIN-CONTAINING PROTEIN"/>
    <property type="match status" value="1"/>
</dbReference>
<sequence length="265" mass="29413">MATATISTSTTTSSRRRPTITLRAEEPKALQPVQQERQQEQKMFPFLRLPGELRNQIYELLLTSDSLPSLQAKARHCHTVTASSKLPRADIHPAILSTCRAIHEEATPILYARNTFAAHPSLLTKMPHLVRPSRPVLANSVISQIQHWRVAVRLDTDPSYTAADVAAAFSGAESLELDVWQAAFGDAVDYAALRLFEEVRGVGRVKINGAVEPNFARWLELVMMSPPDTDEEMGSGASTPAYVECDGEDGRRMPRDPRVLPSWVF</sequence>
<feature type="region of interest" description="Disordered" evidence="1">
    <location>
        <begin position="1"/>
        <end position="26"/>
    </location>
</feature>
<evidence type="ECO:0000313" key="3">
    <source>
        <dbReference type="EMBL" id="KAK8232017.1"/>
    </source>
</evidence>
<dbReference type="PANTHER" id="PTHR42085">
    <property type="entry name" value="F-BOX DOMAIN-CONTAINING PROTEIN"/>
    <property type="match status" value="1"/>
</dbReference>
<dbReference type="EMBL" id="JBBWRZ010000007">
    <property type="protein sequence ID" value="KAK8232017.1"/>
    <property type="molecule type" value="Genomic_DNA"/>
</dbReference>
<reference evidence="3 4" key="1">
    <citation type="submission" date="2024-04" db="EMBL/GenBank/DDBJ databases">
        <title>Phyllosticta paracitricarpa is synonymous to the EU quarantine fungus P. citricarpa based on phylogenomic analyses.</title>
        <authorList>
            <consortium name="Lawrence Berkeley National Laboratory"/>
            <person name="Van Ingen-Buijs V.A."/>
            <person name="Van Westerhoven A.C."/>
            <person name="Haridas S."/>
            <person name="Skiadas P."/>
            <person name="Martin F."/>
            <person name="Groenewald J.Z."/>
            <person name="Crous P.W."/>
            <person name="Seidl M.F."/>
        </authorList>
    </citation>
    <scope>NUCLEOTIDE SEQUENCE [LARGE SCALE GENOMIC DNA]</scope>
    <source>
        <strain evidence="3 4">CBS 123374</strain>
    </source>
</reference>
<name>A0ABR1YJM6_9PEZI</name>
<keyword evidence="4" id="KW-1185">Reference proteome</keyword>
<feature type="compositionally biased region" description="Low complexity" evidence="1">
    <location>
        <begin position="1"/>
        <end position="13"/>
    </location>
</feature>
<feature type="domain" description="2EXR" evidence="2">
    <location>
        <begin position="45"/>
        <end position="120"/>
    </location>
</feature>
<evidence type="ECO:0000313" key="4">
    <source>
        <dbReference type="Proteomes" id="UP001492380"/>
    </source>
</evidence>
<evidence type="ECO:0000259" key="2">
    <source>
        <dbReference type="Pfam" id="PF20150"/>
    </source>
</evidence>
<dbReference type="Proteomes" id="UP001492380">
    <property type="component" value="Unassembled WGS sequence"/>
</dbReference>
<organism evidence="3 4">
    <name type="scientific">Phyllosticta capitalensis</name>
    <dbReference type="NCBI Taxonomy" id="121624"/>
    <lineage>
        <taxon>Eukaryota</taxon>
        <taxon>Fungi</taxon>
        <taxon>Dikarya</taxon>
        <taxon>Ascomycota</taxon>
        <taxon>Pezizomycotina</taxon>
        <taxon>Dothideomycetes</taxon>
        <taxon>Dothideomycetes incertae sedis</taxon>
        <taxon>Botryosphaeriales</taxon>
        <taxon>Phyllostictaceae</taxon>
        <taxon>Phyllosticta</taxon>
    </lineage>
</organism>
<accession>A0ABR1YJM6</accession>